<dbReference type="Gene3D" id="3.90.550.10">
    <property type="entry name" value="Spore Coat Polysaccharide Biosynthesis Protein SpsA, Chain A"/>
    <property type="match status" value="1"/>
</dbReference>
<feature type="domain" description="Glycosyltransferase 2-like" evidence="4">
    <location>
        <begin position="8"/>
        <end position="133"/>
    </location>
</feature>
<sequence>MQSVYTVSIIIPVYNCISWLEAVVQDILHQTYQDFEIIIIDDGSDDGSGLLCDRFKKMDKRIYVIHTENLGVSHARNEGIKRAKGRYLWFVDADDRMNRESLSALVFPFLSQENVDLVIGKFENERNFWQSTLTGVLDQSSFIDDFAKCVHGFYYGALWNKLYKKEIIQNNNLWFPEDISWCEDYLFNLEYFSHLKRKVGYVSRSVYIYYTRENSLVTKVILDSRIKVENRCLKRLGRFAEQNSRIQQAYEDHYAYLKHAQLINMYCAKQGYNKVKQICLNKEVMEFWKSYRNPGKFPVYRIISLLAAVNCSFLIYFFICLKEKIKIRLKKNVCFLRKIIRKPEYRN</sequence>
<dbReference type="Pfam" id="PF00535">
    <property type="entry name" value="Glycos_transf_2"/>
    <property type="match status" value="1"/>
</dbReference>
<reference evidence="5 6" key="1">
    <citation type="journal article" date="2019" name="Anaerobe">
        <title>Detection of Robinsoniella peoriensis in multiple bone samples of a trauma patient.</title>
        <authorList>
            <person name="Schrottner P."/>
            <person name="Hartwich K."/>
            <person name="Bunk B."/>
            <person name="Schober I."/>
            <person name="Helbig S."/>
            <person name="Rudolph W.W."/>
            <person name="Gunzer F."/>
        </authorList>
    </citation>
    <scope>NUCLEOTIDE SEQUENCE [LARGE SCALE GENOMIC DNA]</scope>
    <source>
        <strain evidence="5 6">DSM 106044</strain>
    </source>
</reference>
<dbReference type="InterPro" id="IPR029044">
    <property type="entry name" value="Nucleotide-diphossugar_trans"/>
</dbReference>
<keyword evidence="3" id="KW-1133">Transmembrane helix</keyword>
<keyword evidence="1 5" id="KW-0328">Glycosyltransferase</keyword>
<keyword evidence="6" id="KW-1185">Reference proteome</keyword>
<proteinExistence type="predicted"/>
<feature type="transmembrane region" description="Helical" evidence="3">
    <location>
        <begin position="299"/>
        <end position="321"/>
    </location>
</feature>
<dbReference type="STRING" id="180332.GCA_000797495_01117"/>
<dbReference type="Proteomes" id="UP000306509">
    <property type="component" value="Unassembled WGS sequence"/>
</dbReference>
<dbReference type="SUPFAM" id="SSF53448">
    <property type="entry name" value="Nucleotide-diphospho-sugar transferases"/>
    <property type="match status" value="1"/>
</dbReference>
<keyword evidence="2 5" id="KW-0808">Transferase</keyword>
<evidence type="ECO:0000259" key="4">
    <source>
        <dbReference type="Pfam" id="PF00535"/>
    </source>
</evidence>
<dbReference type="EC" id="2.4.-.-" evidence="5"/>
<keyword evidence="3" id="KW-0472">Membrane</keyword>
<evidence type="ECO:0000256" key="3">
    <source>
        <dbReference type="SAM" id="Phobius"/>
    </source>
</evidence>
<comment type="caution">
    <text evidence="5">The sequence shown here is derived from an EMBL/GenBank/DDBJ whole genome shotgun (WGS) entry which is preliminary data.</text>
</comment>
<organism evidence="5 6">
    <name type="scientific">Robinsoniella peoriensis</name>
    <dbReference type="NCBI Taxonomy" id="180332"/>
    <lineage>
        <taxon>Bacteria</taxon>
        <taxon>Bacillati</taxon>
        <taxon>Bacillota</taxon>
        <taxon>Clostridia</taxon>
        <taxon>Lachnospirales</taxon>
        <taxon>Lachnospiraceae</taxon>
        <taxon>Robinsoniella</taxon>
    </lineage>
</organism>
<dbReference type="PANTHER" id="PTHR22916:SF51">
    <property type="entry name" value="GLYCOSYLTRANSFERASE EPSH-RELATED"/>
    <property type="match status" value="1"/>
</dbReference>
<dbReference type="InterPro" id="IPR001173">
    <property type="entry name" value="Glyco_trans_2-like"/>
</dbReference>
<evidence type="ECO:0000313" key="6">
    <source>
        <dbReference type="Proteomes" id="UP000306509"/>
    </source>
</evidence>
<dbReference type="PANTHER" id="PTHR22916">
    <property type="entry name" value="GLYCOSYLTRANSFERASE"/>
    <property type="match status" value="1"/>
</dbReference>
<protein>
    <submittedName>
        <fullName evidence="5">Putative glycosyltransferase EpsJ</fullName>
        <ecNumber evidence="5">2.4.-.-</ecNumber>
    </submittedName>
</protein>
<evidence type="ECO:0000256" key="2">
    <source>
        <dbReference type="ARBA" id="ARBA00022679"/>
    </source>
</evidence>
<dbReference type="GO" id="GO:0016757">
    <property type="term" value="F:glycosyltransferase activity"/>
    <property type="evidence" value="ECO:0007669"/>
    <property type="project" value="UniProtKB-KW"/>
</dbReference>
<dbReference type="AlphaFoldDB" id="A0A4U8Q5E1"/>
<gene>
    <name evidence="5" type="primary">epsJ_3</name>
    <name evidence="5" type="ORF">DSM106044_03706</name>
</gene>
<name>A0A4U8Q5E1_9FIRM</name>
<dbReference type="RefSeq" id="WP_138003330.1">
    <property type="nucleotide sequence ID" value="NZ_QGQD01000069.1"/>
</dbReference>
<accession>A0A4U8Q5E1</accession>
<evidence type="ECO:0000313" key="5">
    <source>
        <dbReference type="EMBL" id="TLC99503.1"/>
    </source>
</evidence>
<keyword evidence="3" id="KW-0812">Transmembrane</keyword>
<dbReference type="CDD" id="cd00761">
    <property type="entry name" value="Glyco_tranf_GTA_type"/>
    <property type="match status" value="1"/>
</dbReference>
<evidence type="ECO:0000256" key="1">
    <source>
        <dbReference type="ARBA" id="ARBA00022676"/>
    </source>
</evidence>
<dbReference type="EMBL" id="QGQD01000069">
    <property type="protein sequence ID" value="TLC99503.1"/>
    <property type="molecule type" value="Genomic_DNA"/>
</dbReference>